<reference evidence="11" key="2">
    <citation type="submission" date="2019-09" db="UniProtKB">
        <authorList>
            <consortium name="WormBaseParasite"/>
        </authorList>
    </citation>
    <scope>IDENTIFICATION</scope>
</reference>
<evidence type="ECO:0000259" key="8">
    <source>
        <dbReference type="Pfam" id="PF01432"/>
    </source>
</evidence>
<keyword evidence="6 7" id="KW-0482">Metalloprotease</keyword>
<evidence type="ECO:0000256" key="7">
    <source>
        <dbReference type="RuleBase" id="RU003435"/>
    </source>
</evidence>
<keyword evidence="3 7" id="KW-0479">Metal-binding</keyword>
<dbReference type="EMBL" id="UZAH01041216">
    <property type="protein sequence ID" value="VDP59905.1"/>
    <property type="molecule type" value="Genomic_DNA"/>
</dbReference>
<dbReference type="Proteomes" id="UP000050761">
    <property type="component" value="Unassembled WGS sequence"/>
</dbReference>
<dbReference type="GO" id="GO:0004222">
    <property type="term" value="F:metalloendopeptidase activity"/>
    <property type="evidence" value="ECO:0007669"/>
    <property type="project" value="InterPro"/>
</dbReference>
<dbReference type="OrthoDB" id="17530at2759"/>
<protein>
    <submittedName>
        <fullName evidence="11">Peptidase_M3 domain-containing protein</fullName>
    </submittedName>
</protein>
<accession>A0A183GW29</accession>
<dbReference type="InterPro" id="IPR024077">
    <property type="entry name" value="Neurolysin/TOP_dom2"/>
</dbReference>
<evidence type="ECO:0000313" key="11">
    <source>
        <dbReference type="WBParaSite" id="HPBE_0002689901-mRNA-1"/>
    </source>
</evidence>
<dbReference type="GO" id="GO:0006518">
    <property type="term" value="P:peptide metabolic process"/>
    <property type="evidence" value="ECO:0007669"/>
    <property type="project" value="TreeGrafter"/>
</dbReference>
<evidence type="ECO:0000256" key="1">
    <source>
        <dbReference type="ARBA" id="ARBA00006040"/>
    </source>
</evidence>
<evidence type="ECO:0000256" key="2">
    <source>
        <dbReference type="ARBA" id="ARBA00022670"/>
    </source>
</evidence>
<name>A0A183GW29_HELPZ</name>
<evidence type="ECO:0000256" key="4">
    <source>
        <dbReference type="ARBA" id="ARBA00022801"/>
    </source>
</evidence>
<keyword evidence="5 7" id="KW-0862">Zinc</keyword>
<reference evidence="9 10" key="1">
    <citation type="submission" date="2018-11" db="EMBL/GenBank/DDBJ databases">
        <authorList>
            <consortium name="Pathogen Informatics"/>
        </authorList>
    </citation>
    <scope>NUCLEOTIDE SEQUENCE [LARGE SCALE GENOMIC DNA]</scope>
</reference>
<evidence type="ECO:0000256" key="3">
    <source>
        <dbReference type="ARBA" id="ARBA00022723"/>
    </source>
</evidence>
<keyword evidence="2 7" id="KW-0645">Protease</keyword>
<evidence type="ECO:0000256" key="6">
    <source>
        <dbReference type="ARBA" id="ARBA00023049"/>
    </source>
</evidence>
<dbReference type="AlphaFoldDB" id="A0A183GW29"/>
<evidence type="ECO:0000313" key="9">
    <source>
        <dbReference type="EMBL" id="VDP59905.1"/>
    </source>
</evidence>
<proteinExistence type="inferred from homology"/>
<keyword evidence="4 7" id="KW-0378">Hydrolase</keyword>
<feature type="domain" description="Peptidase M3A/M3B catalytic" evidence="8">
    <location>
        <begin position="6"/>
        <end position="133"/>
    </location>
</feature>
<dbReference type="SUPFAM" id="SSF55486">
    <property type="entry name" value="Metalloproteases ('zincins'), catalytic domain"/>
    <property type="match status" value="1"/>
</dbReference>
<comment type="cofactor">
    <cofactor evidence="7">
        <name>Zn(2+)</name>
        <dbReference type="ChEBI" id="CHEBI:29105"/>
    </cofactor>
    <text evidence="7">Binds 1 zinc ion.</text>
</comment>
<sequence>MCCPFQASYALFDLELHAPDATRLLRSGRITTTDLFHSIITKALPHLNRQPDSAFQHRFHHLVQYGAKYYSYLVARSAASLIWNSKFSDEPFNRSEGEKWMEVQSYGGGLPSAVLLEKMLGYKPTALHFIEALKQETSHLANLGAVNHECSLLVQVQSYGGGLPSAVLLEKMLGYKPTALHFIEALKQETSHLANLGAVNV</sequence>
<dbReference type="Pfam" id="PF01432">
    <property type="entry name" value="Peptidase_M3"/>
    <property type="match status" value="1"/>
</dbReference>
<dbReference type="InterPro" id="IPR045090">
    <property type="entry name" value="Pept_M3A_M3B"/>
</dbReference>
<organism evidence="10 11">
    <name type="scientific">Heligmosomoides polygyrus</name>
    <name type="common">Parasitic roundworm</name>
    <dbReference type="NCBI Taxonomy" id="6339"/>
    <lineage>
        <taxon>Eukaryota</taxon>
        <taxon>Metazoa</taxon>
        <taxon>Ecdysozoa</taxon>
        <taxon>Nematoda</taxon>
        <taxon>Chromadorea</taxon>
        <taxon>Rhabditida</taxon>
        <taxon>Rhabditina</taxon>
        <taxon>Rhabditomorpha</taxon>
        <taxon>Strongyloidea</taxon>
        <taxon>Heligmosomidae</taxon>
        <taxon>Heligmosomoides</taxon>
    </lineage>
</organism>
<dbReference type="GO" id="GO:0046872">
    <property type="term" value="F:metal ion binding"/>
    <property type="evidence" value="ECO:0007669"/>
    <property type="project" value="UniProtKB-UniRule"/>
</dbReference>
<dbReference type="Gene3D" id="1.10.1370.10">
    <property type="entry name" value="Neurolysin, domain 3"/>
    <property type="match status" value="1"/>
</dbReference>
<dbReference type="PANTHER" id="PTHR11804">
    <property type="entry name" value="PROTEASE M3 THIMET OLIGOPEPTIDASE-RELATED"/>
    <property type="match status" value="1"/>
</dbReference>
<dbReference type="GO" id="GO:0006627">
    <property type="term" value="P:protein processing involved in protein targeting to mitochondrion"/>
    <property type="evidence" value="ECO:0007669"/>
    <property type="project" value="TreeGrafter"/>
</dbReference>
<evidence type="ECO:0000256" key="5">
    <source>
        <dbReference type="ARBA" id="ARBA00022833"/>
    </source>
</evidence>
<comment type="similarity">
    <text evidence="1 7">Belongs to the peptidase M3 family.</text>
</comment>
<dbReference type="WBParaSite" id="HPBE_0002689901-mRNA-1">
    <property type="protein sequence ID" value="HPBE_0002689901-mRNA-1"/>
    <property type="gene ID" value="HPBE_0002689901"/>
</dbReference>
<evidence type="ECO:0000313" key="10">
    <source>
        <dbReference type="Proteomes" id="UP000050761"/>
    </source>
</evidence>
<dbReference type="GO" id="GO:0005739">
    <property type="term" value="C:mitochondrion"/>
    <property type="evidence" value="ECO:0007669"/>
    <property type="project" value="TreeGrafter"/>
</dbReference>
<dbReference type="PANTHER" id="PTHR11804:SF79">
    <property type="entry name" value="MITOCHONDRIAL INTERMEDIATE PEPTIDASE"/>
    <property type="match status" value="1"/>
</dbReference>
<accession>A0A3P8FYB6</accession>
<gene>
    <name evidence="9" type="ORF">HPBE_LOCUS26898</name>
</gene>
<keyword evidence="10" id="KW-1185">Reference proteome</keyword>
<dbReference type="InterPro" id="IPR001567">
    <property type="entry name" value="Pept_M3A_M3B_dom"/>
</dbReference>